<dbReference type="EMBL" id="ATMT01000039">
    <property type="protein sequence ID" value="EPY07490.1"/>
    <property type="molecule type" value="Genomic_DNA"/>
</dbReference>
<dbReference type="GO" id="GO:0043041">
    <property type="term" value="P:amino acid activation for nonribosomal peptide biosynthetic process"/>
    <property type="evidence" value="ECO:0007669"/>
    <property type="project" value="TreeGrafter"/>
</dbReference>
<dbReference type="Pfam" id="PF13193">
    <property type="entry name" value="AMP-binding_C"/>
    <property type="match status" value="1"/>
</dbReference>
<evidence type="ECO:0000256" key="2">
    <source>
        <dbReference type="ARBA" id="ARBA00022450"/>
    </source>
</evidence>
<dbReference type="PROSITE" id="PS00455">
    <property type="entry name" value="AMP_BINDING"/>
    <property type="match status" value="1"/>
</dbReference>
<dbReference type="GO" id="GO:0017000">
    <property type="term" value="P:antibiotic biosynthetic process"/>
    <property type="evidence" value="ECO:0007669"/>
    <property type="project" value="UniProtKB-KW"/>
</dbReference>
<evidence type="ECO:0000256" key="4">
    <source>
        <dbReference type="ARBA" id="ARBA00022598"/>
    </source>
</evidence>
<dbReference type="Gene3D" id="3.30.300.30">
    <property type="match status" value="1"/>
</dbReference>
<dbReference type="InterPro" id="IPR020845">
    <property type="entry name" value="AMP-binding_CS"/>
</dbReference>
<feature type="non-terminal residue" evidence="9">
    <location>
        <position position="1"/>
    </location>
</feature>
<dbReference type="Gene3D" id="2.30.38.10">
    <property type="entry name" value="Luciferase, Domain 3"/>
    <property type="match status" value="1"/>
</dbReference>
<dbReference type="NCBIfam" id="TIGR01733">
    <property type="entry name" value="AA-adenyl-dom"/>
    <property type="match status" value="1"/>
</dbReference>
<dbReference type="AlphaFoldDB" id="S9UAI8"/>
<dbReference type="eggNOG" id="COG1020">
    <property type="taxonomic scope" value="Bacteria"/>
</dbReference>
<feature type="domain" description="AMP-dependent synthetase/ligase" evidence="7">
    <location>
        <begin position="6"/>
        <end position="372"/>
    </location>
</feature>
<dbReference type="FunFam" id="2.30.38.10:FF:000001">
    <property type="entry name" value="Non-ribosomal peptide synthetase PvdI"/>
    <property type="match status" value="1"/>
</dbReference>
<protein>
    <submittedName>
        <fullName evidence="9">Bacitracin synthetase 1</fullName>
    </submittedName>
</protein>
<dbReference type="InterPro" id="IPR000873">
    <property type="entry name" value="AMP-dep_synth/lig_dom"/>
</dbReference>
<dbReference type="InterPro" id="IPR045851">
    <property type="entry name" value="AMP-bd_C_sf"/>
</dbReference>
<dbReference type="RefSeq" id="WP_021259345.1">
    <property type="nucleotide sequence ID" value="NZ_ATMT01000039.1"/>
</dbReference>
<keyword evidence="4" id="KW-0436">Ligase</keyword>
<dbReference type="FunFam" id="3.40.50.12780:FF:000012">
    <property type="entry name" value="Non-ribosomal peptide synthetase"/>
    <property type="match status" value="1"/>
</dbReference>
<dbReference type="SUPFAM" id="SSF56801">
    <property type="entry name" value="Acetyl-CoA synthetase-like"/>
    <property type="match status" value="1"/>
</dbReference>
<evidence type="ECO:0000256" key="5">
    <source>
        <dbReference type="ARBA" id="ARBA00022737"/>
    </source>
</evidence>
<evidence type="ECO:0000259" key="8">
    <source>
        <dbReference type="Pfam" id="PF13193"/>
    </source>
</evidence>
<keyword evidence="6" id="KW-0045">Antibiotic biosynthesis</keyword>
<dbReference type="GO" id="GO:0005829">
    <property type="term" value="C:cytosol"/>
    <property type="evidence" value="ECO:0007669"/>
    <property type="project" value="TreeGrafter"/>
</dbReference>
<keyword evidence="3" id="KW-0597">Phosphoprotein</keyword>
<dbReference type="GO" id="GO:0016874">
    <property type="term" value="F:ligase activity"/>
    <property type="evidence" value="ECO:0007669"/>
    <property type="project" value="UniProtKB-KW"/>
</dbReference>
<feature type="domain" description="AMP-binding enzyme C-terminal" evidence="8">
    <location>
        <begin position="429"/>
        <end position="502"/>
    </location>
</feature>
<evidence type="ECO:0000259" key="7">
    <source>
        <dbReference type="Pfam" id="PF00501"/>
    </source>
</evidence>
<evidence type="ECO:0000256" key="1">
    <source>
        <dbReference type="ARBA" id="ARBA00006432"/>
    </source>
</evidence>
<dbReference type="Proteomes" id="UP000015344">
    <property type="component" value="Unassembled WGS sequence"/>
</dbReference>
<evidence type="ECO:0000256" key="6">
    <source>
        <dbReference type="ARBA" id="ARBA00023194"/>
    </source>
</evidence>
<dbReference type="Gene3D" id="3.40.50.980">
    <property type="match status" value="2"/>
</dbReference>
<dbReference type="PRINTS" id="PR00154">
    <property type="entry name" value="AMPBINDING"/>
</dbReference>
<comment type="similarity">
    <text evidence="1">Belongs to the ATP-dependent AMP-binding enzyme family.</text>
</comment>
<evidence type="ECO:0000256" key="3">
    <source>
        <dbReference type="ARBA" id="ARBA00022553"/>
    </source>
</evidence>
<dbReference type="InterPro" id="IPR010071">
    <property type="entry name" value="AA_adenyl_dom"/>
</dbReference>
<dbReference type="GO" id="GO:0044550">
    <property type="term" value="P:secondary metabolite biosynthetic process"/>
    <property type="evidence" value="ECO:0007669"/>
    <property type="project" value="UniProtKB-ARBA"/>
</dbReference>
<evidence type="ECO:0000313" key="9">
    <source>
        <dbReference type="EMBL" id="EPY07490.1"/>
    </source>
</evidence>
<dbReference type="Pfam" id="PF00501">
    <property type="entry name" value="AMP-binding"/>
    <property type="match status" value="1"/>
</dbReference>
<keyword evidence="5" id="KW-0677">Repeat</keyword>
<accession>S9UAI8</accession>
<dbReference type="GO" id="GO:0031177">
    <property type="term" value="F:phosphopantetheine binding"/>
    <property type="evidence" value="ECO:0007669"/>
    <property type="project" value="TreeGrafter"/>
</dbReference>
<sequence length="515" mass="58476">IHELFVEQVRRTPEQAAIVFGEHRMTYRELDEQASRLARTLRRQGVQPDGIVGLMAERSLEMIVGILGVLKAGGAFLPIDPEHPEERIRYMLEDSGASLLLVQPHLKEQLETRDGQAAGRMETYSSQLVELRLDSLDDSDWDDSECVSRWEGEREATAAELSQVATESEASSQHLAYVIYTSGSTGKPKGVMIEHHSLVNLSVWHQRFYGVTEADRSAKYASGAFDASVWELFPYLISGASVYIIPEEIRLDIHALNDYYHDNGITITWLPPQMHELLLELDNRSLRLLLTGSDKVKGYKPVNYEVWNTYGPTESTVICTAYRIEGEEANIPIGKPLSNTRMYVLDENRRPQPIGVPGELYIAGVGLARGYLKRPELTAEKFVDDPFVPGERMYRTGDVGRWLSDGNMEYWGRIDHQVKIRGYRIETGEIENQLMRHERVKETIVIAREDAHGDPYLCAYVVAKGTWEAAELRQWLGRQLPSYMIPPFFVQLERLPLTPNGKIDRRALPEPEGHA</sequence>
<evidence type="ECO:0000313" key="10">
    <source>
        <dbReference type="Proteomes" id="UP000015344"/>
    </source>
</evidence>
<dbReference type="PANTHER" id="PTHR45527:SF1">
    <property type="entry name" value="FATTY ACID SYNTHASE"/>
    <property type="match status" value="1"/>
</dbReference>
<name>S9UAI8_PAEAL</name>
<keyword evidence="2" id="KW-0596">Phosphopantetheine</keyword>
<reference evidence="9 10" key="1">
    <citation type="submission" date="2013-05" db="EMBL/GenBank/DDBJ databases">
        <authorList>
            <person name="Strain E.A."/>
            <person name="Brown E."/>
            <person name="Allard M.W."/>
            <person name="Luo Y.L."/>
        </authorList>
    </citation>
    <scope>NUCLEOTIDE SEQUENCE [LARGE SCALE GENOMIC DNA]</scope>
    <source>
        <strain evidence="9 10">TS-15</strain>
    </source>
</reference>
<comment type="caution">
    <text evidence="9">The sequence shown here is derived from an EMBL/GenBank/DDBJ whole genome shotgun (WGS) entry which is preliminary data.</text>
</comment>
<dbReference type="InterPro" id="IPR025110">
    <property type="entry name" value="AMP-bd_C"/>
</dbReference>
<dbReference type="FunFam" id="3.30.300.30:FF:000010">
    <property type="entry name" value="Enterobactin synthetase component F"/>
    <property type="match status" value="1"/>
</dbReference>
<organism evidence="9 10">
    <name type="scientific">Paenibacillus alvei TS-15</name>
    <dbReference type="NCBI Taxonomy" id="1117108"/>
    <lineage>
        <taxon>Bacteria</taxon>
        <taxon>Bacillati</taxon>
        <taxon>Bacillota</taxon>
        <taxon>Bacilli</taxon>
        <taxon>Bacillales</taxon>
        <taxon>Paenibacillaceae</taxon>
        <taxon>Paenibacillus</taxon>
    </lineage>
</organism>
<dbReference type="InterPro" id="IPR020459">
    <property type="entry name" value="AMP-binding"/>
</dbReference>
<feature type="non-terminal residue" evidence="9">
    <location>
        <position position="515"/>
    </location>
</feature>
<proteinExistence type="inferred from homology"/>
<dbReference type="PANTHER" id="PTHR45527">
    <property type="entry name" value="NONRIBOSOMAL PEPTIDE SYNTHETASE"/>
    <property type="match status" value="1"/>
</dbReference>
<gene>
    <name evidence="9" type="ORF">PAALTS15_09618</name>
</gene>